<feature type="chain" id="PRO_5046954096" evidence="1">
    <location>
        <begin position="25"/>
        <end position="140"/>
    </location>
</feature>
<dbReference type="EMBL" id="JAAQTO010000004">
    <property type="protein sequence ID" value="NIC04266.1"/>
    <property type="molecule type" value="Genomic_DNA"/>
</dbReference>
<evidence type="ECO:0000313" key="2">
    <source>
        <dbReference type="EMBL" id="NIC04266.1"/>
    </source>
</evidence>
<organism evidence="2 3">
    <name type="scientific">Billgrantia bachuensis</name>
    <dbReference type="NCBI Taxonomy" id="2717286"/>
    <lineage>
        <taxon>Bacteria</taxon>
        <taxon>Pseudomonadati</taxon>
        <taxon>Pseudomonadota</taxon>
        <taxon>Gammaproteobacteria</taxon>
        <taxon>Oceanospirillales</taxon>
        <taxon>Halomonadaceae</taxon>
        <taxon>Billgrantia</taxon>
    </lineage>
</organism>
<evidence type="ECO:0000256" key="1">
    <source>
        <dbReference type="SAM" id="SignalP"/>
    </source>
</evidence>
<dbReference type="InterPro" id="IPR009420">
    <property type="entry name" value="FlhE"/>
</dbReference>
<protein>
    <submittedName>
        <fullName evidence="2">Flagellar protein FlhE</fullName>
    </submittedName>
</protein>
<name>A0ABX0PLW5_9GAMM</name>
<keyword evidence="2" id="KW-0969">Cilium</keyword>
<evidence type="ECO:0000313" key="3">
    <source>
        <dbReference type="Proteomes" id="UP001318321"/>
    </source>
</evidence>
<dbReference type="Proteomes" id="UP001318321">
    <property type="component" value="Unassembled WGS sequence"/>
</dbReference>
<accession>A0ABX0PLW5</accession>
<keyword evidence="2" id="KW-0282">Flagellum</keyword>
<keyword evidence="3" id="KW-1185">Reference proteome</keyword>
<keyword evidence="1" id="KW-0732">Signal</keyword>
<feature type="signal peptide" evidence="1">
    <location>
        <begin position="1"/>
        <end position="24"/>
    </location>
</feature>
<sequence length="140" mass="15186">MIRRASAWLAGIVLCGWWVGTAHAAGSWVASAPSLTVVMADRPLSSAALLPPSPELARGQVMGRVGWQYQPPAGSEVNAWLCHPGDCVRLPGPRGQTDVMEGLPADTPLYFQFSLQDRRQRAATLQGLQVIVNHEHLQRP</sequence>
<dbReference type="RefSeq" id="WP_167110629.1">
    <property type="nucleotide sequence ID" value="NZ_JAAQTO010000004.1"/>
</dbReference>
<keyword evidence="2" id="KW-0966">Cell projection</keyword>
<gene>
    <name evidence="2" type="ORF">HBJ55_02325</name>
</gene>
<comment type="caution">
    <text evidence="2">The sequence shown here is derived from an EMBL/GenBank/DDBJ whole genome shotgun (WGS) entry which is preliminary data.</text>
</comment>
<proteinExistence type="predicted"/>
<dbReference type="Pfam" id="PF06366">
    <property type="entry name" value="FlhE"/>
    <property type="match status" value="1"/>
</dbReference>
<reference evidence="2 3" key="1">
    <citation type="submission" date="2020-03" db="EMBL/GenBank/DDBJ databases">
        <title>Identification of Halomonas strains.</title>
        <authorList>
            <person name="Xiao Z."/>
            <person name="Dong F."/>
            <person name="Wang Z."/>
            <person name="Zhao J.-Y."/>
        </authorList>
    </citation>
    <scope>NUCLEOTIDE SEQUENCE [LARGE SCALE GENOMIC DNA]</scope>
    <source>
        <strain evidence="2 3">DX6</strain>
    </source>
</reference>